<dbReference type="Pfam" id="PF01208">
    <property type="entry name" value="URO-D"/>
    <property type="match status" value="1"/>
</dbReference>
<name>A0A1H7AU47_9FIRM</name>
<evidence type="ECO:0000313" key="3">
    <source>
        <dbReference type="Proteomes" id="UP000199662"/>
    </source>
</evidence>
<dbReference type="InterPro" id="IPR052024">
    <property type="entry name" value="Methanogen_methyltrans"/>
</dbReference>
<dbReference type="PANTHER" id="PTHR47099:SF1">
    <property type="entry name" value="METHYLCOBAMIDE:COM METHYLTRANSFERASE MTBA"/>
    <property type="match status" value="1"/>
</dbReference>
<feature type="domain" description="Uroporphyrinogen decarboxylase (URO-D)" evidence="1">
    <location>
        <begin position="77"/>
        <end position="330"/>
    </location>
</feature>
<dbReference type="PANTHER" id="PTHR47099">
    <property type="entry name" value="METHYLCOBAMIDE:COM METHYLTRANSFERASE MTBA"/>
    <property type="match status" value="1"/>
</dbReference>
<evidence type="ECO:0000313" key="2">
    <source>
        <dbReference type="EMBL" id="SEJ67397.1"/>
    </source>
</evidence>
<gene>
    <name evidence="2" type="ORF">SAMN05660742_11379</name>
</gene>
<sequence length="331" mass="36978">MAQTKRELVESALENKKVERVPVGFWFHFLENEDQADASTDPTLSEKNIEGHRAFYEAFKPDFVKLMSDGYFIYPHPAFAAIHSAVDFGKLEPLGKDHPWIEKQVALVKELQKFIKREVFTFYNIFAPARVLEWSLPNYNKTLLGDFIAADKEAVKHGLDVIAQDIATLAERIIKEGGADGIYFSVQNIDDSRITKDVYLDVFAPGEQKILQAANHANPNNVLHICGYDGHHNDLTWYVNYEVKAYNWAAIVENISLAEGKKIFGGKAVIGGFGNTVEDILAKGDEAAVKAETQRLLAEAGREGILLGADCTVPRGLALERLEWVRDAGKK</sequence>
<keyword evidence="3" id="KW-1185">Reference proteome</keyword>
<dbReference type="GO" id="GO:0006779">
    <property type="term" value="P:porphyrin-containing compound biosynthetic process"/>
    <property type="evidence" value="ECO:0007669"/>
    <property type="project" value="InterPro"/>
</dbReference>
<dbReference type="RefSeq" id="WP_091832569.1">
    <property type="nucleotide sequence ID" value="NZ_FNZK01000013.1"/>
</dbReference>
<proteinExistence type="predicted"/>
<dbReference type="Gene3D" id="3.20.20.210">
    <property type="match status" value="1"/>
</dbReference>
<reference evidence="2 3" key="1">
    <citation type="submission" date="2016-10" db="EMBL/GenBank/DDBJ databases">
        <authorList>
            <person name="de Groot N.N."/>
        </authorList>
    </citation>
    <scope>NUCLEOTIDE SEQUENCE [LARGE SCALE GENOMIC DNA]</scope>
    <source>
        <strain evidence="2 3">DSM 2179</strain>
    </source>
</reference>
<dbReference type="EMBL" id="FNZK01000013">
    <property type="protein sequence ID" value="SEJ67397.1"/>
    <property type="molecule type" value="Genomic_DNA"/>
</dbReference>
<dbReference type="GO" id="GO:0004853">
    <property type="term" value="F:uroporphyrinogen decarboxylase activity"/>
    <property type="evidence" value="ECO:0007669"/>
    <property type="project" value="InterPro"/>
</dbReference>
<dbReference type="Proteomes" id="UP000199662">
    <property type="component" value="Unassembled WGS sequence"/>
</dbReference>
<protein>
    <submittedName>
        <fullName evidence="2">Uroporphyrinogen decarboxylase</fullName>
    </submittedName>
</protein>
<organism evidence="2 3">
    <name type="scientific">Propionispira arboris</name>
    <dbReference type="NCBI Taxonomy" id="84035"/>
    <lineage>
        <taxon>Bacteria</taxon>
        <taxon>Bacillati</taxon>
        <taxon>Bacillota</taxon>
        <taxon>Negativicutes</taxon>
        <taxon>Selenomonadales</taxon>
        <taxon>Selenomonadaceae</taxon>
        <taxon>Propionispira</taxon>
    </lineage>
</organism>
<dbReference type="InterPro" id="IPR038071">
    <property type="entry name" value="UROD/MetE-like_sf"/>
</dbReference>
<dbReference type="AlphaFoldDB" id="A0A1H7AU47"/>
<dbReference type="STRING" id="84035.SAMN05660742_11379"/>
<accession>A0A1H7AU47</accession>
<dbReference type="SUPFAM" id="SSF51726">
    <property type="entry name" value="UROD/MetE-like"/>
    <property type="match status" value="1"/>
</dbReference>
<evidence type="ECO:0000259" key="1">
    <source>
        <dbReference type="Pfam" id="PF01208"/>
    </source>
</evidence>
<dbReference type="InterPro" id="IPR000257">
    <property type="entry name" value="Uroporphyrinogen_deCOase"/>
</dbReference>